<feature type="domain" description="Nephrocystin 3-like N-terminal" evidence="4">
    <location>
        <begin position="248"/>
        <end position="401"/>
    </location>
</feature>
<dbReference type="Pfam" id="PF24883">
    <property type="entry name" value="NPHP3_N"/>
    <property type="match status" value="1"/>
</dbReference>
<dbReference type="SUPFAM" id="SSF52540">
    <property type="entry name" value="P-loop containing nucleoside triphosphate hydrolases"/>
    <property type="match status" value="1"/>
</dbReference>
<dbReference type="SMART" id="SM00671">
    <property type="entry name" value="SEL1"/>
    <property type="match status" value="5"/>
</dbReference>
<dbReference type="InterPro" id="IPR051191">
    <property type="entry name" value="DCAF12"/>
</dbReference>
<dbReference type="InterPro" id="IPR025139">
    <property type="entry name" value="DUF4062"/>
</dbReference>
<dbReference type="Pfam" id="PF13271">
    <property type="entry name" value="DUF4062"/>
    <property type="match status" value="1"/>
</dbReference>
<dbReference type="Gene3D" id="1.25.40.10">
    <property type="entry name" value="Tetratricopeptide repeat domain"/>
    <property type="match status" value="3"/>
</dbReference>
<sequence>MKQIFVSSTFKDMHIERDLIQTKLSPDLNEKAYQKRIEGIKFQDLRWGIDTDIENEEDKDKKILEVCLDEIENNRPYFMVLVGDRYGWIPDNDLVKETGVRYGIYSPDEKIEKSITNLEVDYGFLKNPKYAKHSFAYIRNIVGDLEGTIYEQNPEEKEKIEKLKEEIRQVLPAENIHEYDVTYKNGYLVGVDKFIDVAKEDMTRVLFENQSIKEDLTENQKEILYHKTQADEKSVTSNARKSIENQILKEIEDNNIITVKGKSGNGKSTLMAKISEKINKKYNSIILFSSLTPKTTSPQGIMRVITEYINETLKKEDEAIDFSKVLNDFEEEDAAKGNKKEEKSKDERLYETALREYFQKGKREIVILIDAIDQLDNPARVAELIKPLNFTNDSKIKFIISYLEDEDERASDTYIFLNDYLNFKLGKLDDNDKLEVINSSLSENNKELPFEIKQEIIDKEGSSSPLYISLLVQRLLMMNSEDYLRILRAGDGYEKITTYQKDLIQEMPNDLKELILDIISHASKNLKTNTDNVEKTIAYIALSRRGLRESDLKKIYELLGDNYNSLDFATLKKYLRAFFLEDKYLRIDFTHKIIRQAILEALSDENQARLHNDIANAFMTLPIEDPIKLQEQYYSAYKAHNIEAVVDLLREIGKHYKRLSYHDIDSAIDSITKIHNISLDYNDDDWIREVFMELSKFDLESQKILLTYFVYSSFEEKTRESLMATKHNGKSLLEYLEIVLDTHPDDKELMSLYADQSAYLGMKYDVGSRKDMKQSEGYLINSLKINEKLYKLDKNSSSKENLANAYSNIARFYLDIRPSRKDESKKYYQKSLDMFEEIANDEPSMVNKENLAMAYNDIANLYSTGNNEDLKNAKDYYKEAIIIIKRLLDDHEDVNLKKTLALADINIASLYFTENNFTKAEKWYYRSIDVIREIEQEEPSLENKETLGKAYNNIADLFASELIDDRKKAENFYFRAMRIFEGILKHKAIVSVKKSLSITYDNIGNLYADWKIEDAYQYYKKAIALKEDLLTNSSTKESITDLATSYNNLGFLYVDNRADDDYAIFCYQRSIDLMHTIEEIEIDKSYGENLATCYTNIAVLYFMLGDTDNSEKYYKKAIAIHKRLIKEFADDDNIEKLLIIYNNLACNQTDLNYPLSATENLYLEVIELIKILKDPYKKRKKTAITYNNLGNLYLIKDRNYALSEECYLKSIDLTKWVIDYHKSVENEERLMVNYSNLAELYTLWGKEEKAKAYLDLAIATANAIDYKNNQENINKFIYQHENFE</sequence>
<keyword evidence="2" id="KW-0802">TPR repeat</keyword>
<dbReference type="SMART" id="SM00028">
    <property type="entry name" value="TPR"/>
    <property type="match status" value="9"/>
</dbReference>
<accession>A0ABW9N0P7</accession>
<dbReference type="SUPFAM" id="SSF48452">
    <property type="entry name" value="TPR-like"/>
    <property type="match status" value="2"/>
</dbReference>
<comment type="caution">
    <text evidence="5">The sequence shown here is derived from an EMBL/GenBank/DDBJ whole genome shotgun (WGS) entry which is preliminary data.</text>
</comment>
<evidence type="ECO:0000259" key="4">
    <source>
        <dbReference type="Pfam" id="PF24883"/>
    </source>
</evidence>
<dbReference type="RefSeq" id="WP_410024235.1">
    <property type="nucleotide sequence ID" value="NZ_JBGMEG010000007.1"/>
</dbReference>
<dbReference type="InterPro" id="IPR027417">
    <property type="entry name" value="P-loop_NTPase"/>
</dbReference>
<dbReference type="Gene3D" id="3.40.50.300">
    <property type="entry name" value="P-loop containing nucleotide triphosphate hydrolases"/>
    <property type="match status" value="1"/>
</dbReference>
<dbReference type="InterPro" id="IPR056884">
    <property type="entry name" value="NPHP3-like_N"/>
</dbReference>
<organism evidence="5 6">
    <name type="scientific">Anaerococcus groningensis</name>
    <dbReference type="NCBI Taxonomy" id="3115616"/>
    <lineage>
        <taxon>Bacteria</taxon>
        <taxon>Bacillati</taxon>
        <taxon>Bacillota</taxon>
        <taxon>Tissierellia</taxon>
        <taxon>Tissierellales</taxon>
        <taxon>Peptoniphilaceae</taxon>
        <taxon>Anaerococcus</taxon>
    </lineage>
</organism>
<keyword evidence="6" id="KW-1185">Reference proteome</keyword>
<dbReference type="PANTHER" id="PTHR19860">
    <property type="entry name" value="DDB1- AND CUL4-ASSOCIATED FACTOR 12-RELATED"/>
    <property type="match status" value="1"/>
</dbReference>
<dbReference type="InterPro" id="IPR006597">
    <property type="entry name" value="Sel1-like"/>
</dbReference>
<evidence type="ECO:0000313" key="5">
    <source>
        <dbReference type="EMBL" id="MFO3717677.1"/>
    </source>
</evidence>
<feature type="domain" description="DUF4062" evidence="3">
    <location>
        <begin position="3"/>
        <end position="106"/>
    </location>
</feature>
<feature type="repeat" description="TPR" evidence="2">
    <location>
        <begin position="1091"/>
        <end position="1124"/>
    </location>
</feature>
<evidence type="ECO:0000256" key="1">
    <source>
        <dbReference type="ARBA" id="ARBA00022737"/>
    </source>
</evidence>
<dbReference type="EMBL" id="JBGMEG010000007">
    <property type="protein sequence ID" value="MFO3717677.1"/>
    <property type="molecule type" value="Genomic_DNA"/>
</dbReference>
<protein>
    <submittedName>
        <fullName evidence="5">Tetratricopeptide repeat protein</fullName>
    </submittedName>
</protein>
<keyword evidence="1" id="KW-0677">Repeat</keyword>
<dbReference type="PANTHER" id="PTHR19860:SF40">
    <property type="entry name" value="WD40 REPEAT-CONTAINING PROTEIN"/>
    <property type="match status" value="1"/>
</dbReference>
<evidence type="ECO:0000259" key="3">
    <source>
        <dbReference type="Pfam" id="PF13271"/>
    </source>
</evidence>
<dbReference type="PROSITE" id="PS50005">
    <property type="entry name" value="TPR"/>
    <property type="match status" value="1"/>
</dbReference>
<dbReference type="Pfam" id="PF13374">
    <property type="entry name" value="TPR_10"/>
    <property type="match status" value="1"/>
</dbReference>
<gene>
    <name evidence="5" type="ORF">AB9Q04_04825</name>
</gene>
<dbReference type="SUPFAM" id="SSF81901">
    <property type="entry name" value="HCP-like"/>
    <property type="match status" value="1"/>
</dbReference>
<dbReference type="Proteomes" id="UP001637993">
    <property type="component" value="Unassembled WGS sequence"/>
</dbReference>
<reference evidence="5 6" key="1">
    <citation type="journal article" date="2025" name="Anaerobe">
        <title>Description of Anaerococcus kampingiae sp. nov., Anaerococcus groningensis sp. nov., Anaerococcus martiniensis sp. nov., and Anaerococcus cruorum sp. nov., isolated from human clinical specimens.</title>
        <authorList>
            <person name="Boiten K.E."/>
            <person name="Meijer J."/>
            <person name="van Wezel E.M."/>
            <person name="Veloo A.C.M."/>
        </authorList>
    </citation>
    <scope>NUCLEOTIDE SEQUENCE [LARGE SCALE GENOMIC DNA]</scope>
    <source>
        <strain evidence="5 6">ENR1011</strain>
    </source>
</reference>
<dbReference type="InterPro" id="IPR019734">
    <property type="entry name" value="TPR_rpt"/>
</dbReference>
<evidence type="ECO:0000256" key="2">
    <source>
        <dbReference type="PROSITE-ProRule" id="PRU00339"/>
    </source>
</evidence>
<proteinExistence type="predicted"/>
<dbReference type="InterPro" id="IPR011990">
    <property type="entry name" value="TPR-like_helical_dom_sf"/>
</dbReference>
<evidence type="ECO:0000313" key="6">
    <source>
        <dbReference type="Proteomes" id="UP001637993"/>
    </source>
</evidence>
<name>A0ABW9N0P7_9FIRM</name>